<evidence type="ECO:0000313" key="3">
    <source>
        <dbReference type="Proteomes" id="UP000010798"/>
    </source>
</evidence>
<proteinExistence type="predicted"/>
<sequence length="97" mass="11026">MADGPRRAKSIRPLKKTTLDGPPIEMRFPMPLQTSQQKELTKLLRPLLSHRKRRVTVAADKVVIEGVLVRDSKTVRDALAGFRESVCPKPIRLRSRD</sequence>
<dbReference type="KEGG" id="saci:Sinac_2062"/>
<evidence type="ECO:0000313" key="2">
    <source>
        <dbReference type="EMBL" id="AGA26399.1"/>
    </source>
</evidence>
<name>L0DAK8_SINAD</name>
<organism evidence="2 3">
    <name type="scientific">Singulisphaera acidiphila (strain ATCC BAA-1392 / DSM 18658 / VKM B-2454 / MOB10)</name>
    <dbReference type="NCBI Taxonomy" id="886293"/>
    <lineage>
        <taxon>Bacteria</taxon>
        <taxon>Pseudomonadati</taxon>
        <taxon>Planctomycetota</taxon>
        <taxon>Planctomycetia</taxon>
        <taxon>Isosphaerales</taxon>
        <taxon>Isosphaeraceae</taxon>
        <taxon>Singulisphaera</taxon>
    </lineage>
</organism>
<dbReference type="STRING" id="886293.Sinac_2062"/>
<accession>L0DAK8</accession>
<keyword evidence="3" id="KW-1185">Reference proteome</keyword>
<gene>
    <name evidence="2" type="ordered locus">Sinac_2062</name>
</gene>
<evidence type="ECO:0000256" key="1">
    <source>
        <dbReference type="SAM" id="MobiDB-lite"/>
    </source>
</evidence>
<reference evidence="2 3" key="1">
    <citation type="submission" date="2012-02" db="EMBL/GenBank/DDBJ databases">
        <title>Complete sequence of chromosome of Singulisphaera acidiphila DSM 18658.</title>
        <authorList>
            <consortium name="US DOE Joint Genome Institute (JGI-PGF)"/>
            <person name="Lucas S."/>
            <person name="Copeland A."/>
            <person name="Lapidus A."/>
            <person name="Glavina del Rio T."/>
            <person name="Dalin E."/>
            <person name="Tice H."/>
            <person name="Bruce D."/>
            <person name="Goodwin L."/>
            <person name="Pitluck S."/>
            <person name="Peters L."/>
            <person name="Ovchinnikova G."/>
            <person name="Chertkov O."/>
            <person name="Kyrpides N."/>
            <person name="Mavromatis K."/>
            <person name="Ivanova N."/>
            <person name="Brettin T."/>
            <person name="Detter J.C."/>
            <person name="Han C."/>
            <person name="Larimer F."/>
            <person name="Land M."/>
            <person name="Hauser L."/>
            <person name="Markowitz V."/>
            <person name="Cheng J.-F."/>
            <person name="Hugenholtz P."/>
            <person name="Woyke T."/>
            <person name="Wu D."/>
            <person name="Tindall B."/>
            <person name="Pomrenke H."/>
            <person name="Brambilla E."/>
            <person name="Klenk H.-P."/>
            <person name="Eisen J.A."/>
        </authorList>
    </citation>
    <scope>NUCLEOTIDE SEQUENCE [LARGE SCALE GENOMIC DNA]</scope>
    <source>
        <strain evidence="3">ATCC BAA-1392 / DSM 18658 / VKM B-2454 / MOB10</strain>
    </source>
</reference>
<feature type="region of interest" description="Disordered" evidence="1">
    <location>
        <begin position="1"/>
        <end position="25"/>
    </location>
</feature>
<dbReference type="HOGENOM" id="CLU_2345142_0_0_0"/>
<dbReference type="AlphaFoldDB" id="L0DAK8"/>
<dbReference type="Proteomes" id="UP000010798">
    <property type="component" value="Chromosome"/>
</dbReference>
<dbReference type="EMBL" id="CP003364">
    <property type="protein sequence ID" value="AGA26399.1"/>
    <property type="molecule type" value="Genomic_DNA"/>
</dbReference>
<dbReference type="RefSeq" id="WP_015245566.1">
    <property type="nucleotide sequence ID" value="NC_019892.1"/>
</dbReference>
<protein>
    <submittedName>
        <fullName evidence="2">Uncharacterized protein</fullName>
    </submittedName>
</protein>